<proteinExistence type="predicted"/>
<keyword evidence="2" id="KW-1185">Reference proteome</keyword>
<evidence type="ECO:0000313" key="2">
    <source>
        <dbReference type="Proteomes" id="UP000197032"/>
    </source>
</evidence>
<reference evidence="2" key="1">
    <citation type="journal article" date="2017" name="Appl. Environ. Microbiol.">
        <title>Genomic analysis of Calderihabitans maritimus KKC1, a thermophilic hydrogenogenic carboxydotrophic bacterium isolated from marine sediment.</title>
        <authorList>
            <person name="Omae K."/>
            <person name="Yoneda Y."/>
            <person name="Fukuyama Y."/>
            <person name="Yoshida T."/>
            <person name="Sako Y."/>
        </authorList>
    </citation>
    <scope>NUCLEOTIDE SEQUENCE [LARGE SCALE GENOMIC DNA]</scope>
    <source>
        <strain evidence="2">KKC1</strain>
    </source>
</reference>
<evidence type="ECO:0000313" key="1">
    <source>
        <dbReference type="EMBL" id="GAW91090.1"/>
    </source>
</evidence>
<dbReference type="EMBL" id="BDGJ01000005">
    <property type="protein sequence ID" value="GAW91090.1"/>
    <property type="molecule type" value="Genomic_DNA"/>
</dbReference>
<gene>
    <name evidence="1" type="ORF">KKC1_02520</name>
</gene>
<protein>
    <submittedName>
        <fullName evidence="1">Uncharacterized protein</fullName>
    </submittedName>
</protein>
<accession>A0A1Z5HP86</accession>
<sequence>MKSTPFTLAFGRLAGMTKIIPAYEKQILTGDPGSELLWSPHL</sequence>
<dbReference type="Proteomes" id="UP000197032">
    <property type="component" value="Unassembled WGS sequence"/>
</dbReference>
<organism evidence="1 2">
    <name type="scientific">Calderihabitans maritimus</name>
    <dbReference type="NCBI Taxonomy" id="1246530"/>
    <lineage>
        <taxon>Bacteria</taxon>
        <taxon>Bacillati</taxon>
        <taxon>Bacillota</taxon>
        <taxon>Clostridia</taxon>
        <taxon>Neomoorellales</taxon>
        <taxon>Calderihabitantaceae</taxon>
        <taxon>Calderihabitans</taxon>
    </lineage>
</organism>
<comment type="caution">
    <text evidence="1">The sequence shown here is derived from an EMBL/GenBank/DDBJ whole genome shotgun (WGS) entry which is preliminary data.</text>
</comment>
<name>A0A1Z5HP86_9FIRM</name>
<dbReference type="AlphaFoldDB" id="A0A1Z5HP86"/>